<name>A0A4U0SPZ6_9ACTN</name>
<keyword evidence="1" id="KW-0805">Transcription regulation</keyword>
<dbReference type="GO" id="GO:0003677">
    <property type="term" value="F:DNA binding"/>
    <property type="evidence" value="ECO:0007669"/>
    <property type="project" value="UniProtKB-KW"/>
</dbReference>
<evidence type="ECO:0000259" key="4">
    <source>
        <dbReference type="PROSITE" id="PS50949"/>
    </source>
</evidence>
<proteinExistence type="predicted"/>
<dbReference type="Gene3D" id="1.10.10.10">
    <property type="entry name" value="Winged helix-like DNA-binding domain superfamily/Winged helix DNA-binding domain"/>
    <property type="match status" value="1"/>
</dbReference>
<dbReference type="GO" id="GO:0003700">
    <property type="term" value="F:DNA-binding transcription factor activity"/>
    <property type="evidence" value="ECO:0007669"/>
    <property type="project" value="InterPro"/>
</dbReference>
<dbReference type="PANTHER" id="PTHR44846:SF1">
    <property type="entry name" value="MANNOSYL-D-GLYCERATE TRANSPORT_METABOLISM SYSTEM REPRESSOR MNGR-RELATED"/>
    <property type="match status" value="1"/>
</dbReference>
<dbReference type="RefSeq" id="WP_136722682.1">
    <property type="nucleotide sequence ID" value="NZ_SUMC01000005.1"/>
</dbReference>
<dbReference type="InterPro" id="IPR050679">
    <property type="entry name" value="Bact_HTH_transcr_reg"/>
</dbReference>
<dbReference type="AlphaFoldDB" id="A0A4U0SPZ6"/>
<evidence type="ECO:0000313" key="6">
    <source>
        <dbReference type="Proteomes" id="UP000305778"/>
    </source>
</evidence>
<dbReference type="EMBL" id="SUMC01000005">
    <property type="protein sequence ID" value="TKA12150.1"/>
    <property type="molecule type" value="Genomic_DNA"/>
</dbReference>
<evidence type="ECO:0000256" key="2">
    <source>
        <dbReference type="ARBA" id="ARBA00023125"/>
    </source>
</evidence>
<dbReference type="Pfam" id="PF07702">
    <property type="entry name" value="UTRA"/>
    <property type="match status" value="1"/>
</dbReference>
<evidence type="ECO:0000256" key="3">
    <source>
        <dbReference type="ARBA" id="ARBA00023163"/>
    </source>
</evidence>
<protein>
    <submittedName>
        <fullName evidence="5">GntR family transcriptional regulator</fullName>
    </submittedName>
</protein>
<dbReference type="SMART" id="SM00345">
    <property type="entry name" value="HTH_GNTR"/>
    <property type="match status" value="1"/>
</dbReference>
<dbReference type="SUPFAM" id="SSF64288">
    <property type="entry name" value="Chorismate lyase-like"/>
    <property type="match status" value="1"/>
</dbReference>
<comment type="caution">
    <text evidence="5">The sequence shown here is derived from an EMBL/GenBank/DDBJ whole genome shotgun (WGS) entry which is preliminary data.</text>
</comment>
<dbReference type="PROSITE" id="PS50949">
    <property type="entry name" value="HTH_GNTR"/>
    <property type="match status" value="1"/>
</dbReference>
<dbReference type="OrthoDB" id="7363114at2"/>
<evidence type="ECO:0000256" key="1">
    <source>
        <dbReference type="ARBA" id="ARBA00023015"/>
    </source>
</evidence>
<dbReference type="InterPro" id="IPR000524">
    <property type="entry name" value="Tscrpt_reg_HTH_GntR"/>
</dbReference>
<dbReference type="PRINTS" id="PR00035">
    <property type="entry name" value="HTHGNTR"/>
</dbReference>
<dbReference type="InterPro" id="IPR036388">
    <property type="entry name" value="WH-like_DNA-bd_sf"/>
</dbReference>
<keyword evidence="3" id="KW-0804">Transcription</keyword>
<dbReference type="InterPro" id="IPR011663">
    <property type="entry name" value="UTRA"/>
</dbReference>
<dbReference type="InterPro" id="IPR028978">
    <property type="entry name" value="Chorismate_lyase_/UTRA_dom_sf"/>
</dbReference>
<dbReference type="InterPro" id="IPR036390">
    <property type="entry name" value="WH_DNA-bd_sf"/>
</dbReference>
<dbReference type="GO" id="GO:0045892">
    <property type="term" value="P:negative regulation of DNA-templated transcription"/>
    <property type="evidence" value="ECO:0007669"/>
    <property type="project" value="TreeGrafter"/>
</dbReference>
<reference evidence="5 6" key="1">
    <citation type="submission" date="2019-04" db="EMBL/GenBank/DDBJ databases">
        <title>Streptomyces oryziradicis sp. nov., a novel actinomycete isolated from rhizosphere soil of rice (Oryza sativa L.).</title>
        <authorList>
            <person name="Li C."/>
        </authorList>
    </citation>
    <scope>NUCLEOTIDE SEQUENCE [LARGE SCALE GENOMIC DNA]</scope>
    <source>
        <strain evidence="5 6">NEAU-C40</strain>
    </source>
</reference>
<dbReference type="SUPFAM" id="SSF46785">
    <property type="entry name" value="Winged helix' DNA-binding domain"/>
    <property type="match status" value="1"/>
</dbReference>
<sequence length="253" mass="27723">MTTDQTAPATMPSEYPEPLWVRAKGILQARIAGGELRPGARLPPERELCQLLGISRVTLRKALSALVDEGVLRATHGRGWYVTTPERGDWPNTLESFSETARRMGLVPSSRVLRLELGTATYDEAEAFQIAPGTPLYRVDRVRMLDEVPIAVDESLVPADIAAGFDGIDFTNRSLYDVITSLGFQLAQAEATIEARPADAALAGHLAIAVGTPVLEMRQIVCDRTQRPLLSSTIRYAGDRYRLRTSFTRSADA</sequence>
<dbReference type="Gene3D" id="3.40.1410.10">
    <property type="entry name" value="Chorismate lyase-like"/>
    <property type="match status" value="1"/>
</dbReference>
<keyword evidence="2" id="KW-0238">DNA-binding</keyword>
<organism evidence="5 6">
    <name type="scientific">Actinacidiphila oryziradicis</name>
    <dbReference type="NCBI Taxonomy" id="2571141"/>
    <lineage>
        <taxon>Bacteria</taxon>
        <taxon>Bacillati</taxon>
        <taxon>Actinomycetota</taxon>
        <taxon>Actinomycetes</taxon>
        <taxon>Kitasatosporales</taxon>
        <taxon>Streptomycetaceae</taxon>
        <taxon>Actinacidiphila</taxon>
    </lineage>
</organism>
<evidence type="ECO:0000313" key="5">
    <source>
        <dbReference type="EMBL" id="TKA12150.1"/>
    </source>
</evidence>
<feature type="domain" description="HTH gntR-type" evidence="4">
    <location>
        <begin position="17"/>
        <end position="85"/>
    </location>
</feature>
<gene>
    <name evidence="5" type="ORF">FCI23_07595</name>
</gene>
<dbReference type="Pfam" id="PF00392">
    <property type="entry name" value="GntR"/>
    <property type="match status" value="1"/>
</dbReference>
<dbReference type="Proteomes" id="UP000305778">
    <property type="component" value="Unassembled WGS sequence"/>
</dbReference>
<keyword evidence="6" id="KW-1185">Reference proteome</keyword>
<dbReference type="PANTHER" id="PTHR44846">
    <property type="entry name" value="MANNOSYL-D-GLYCERATE TRANSPORT/METABOLISM SYSTEM REPRESSOR MNGR-RELATED"/>
    <property type="match status" value="1"/>
</dbReference>
<dbReference type="SMART" id="SM00866">
    <property type="entry name" value="UTRA"/>
    <property type="match status" value="1"/>
</dbReference>
<accession>A0A4U0SPZ6</accession>
<dbReference type="CDD" id="cd07377">
    <property type="entry name" value="WHTH_GntR"/>
    <property type="match status" value="1"/>
</dbReference>